<dbReference type="SUPFAM" id="SSF53850">
    <property type="entry name" value="Periplasmic binding protein-like II"/>
    <property type="match status" value="1"/>
</dbReference>
<dbReference type="InterPro" id="IPR036390">
    <property type="entry name" value="WH_DNA-bd_sf"/>
</dbReference>
<dbReference type="Gene3D" id="1.10.10.10">
    <property type="entry name" value="Winged helix-like DNA-binding domain superfamily/Winged helix DNA-binding domain"/>
    <property type="match status" value="1"/>
</dbReference>
<evidence type="ECO:0000313" key="7">
    <source>
        <dbReference type="Proteomes" id="UP000199052"/>
    </source>
</evidence>
<evidence type="ECO:0000256" key="3">
    <source>
        <dbReference type="ARBA" id="ARBA00023125"/>
    </source>
</evidence>
<evidence type="ECO:0000313" key="6">
    <source>
        <dbReference type="EMBL" id="SFH35135.1"/>
    </source>
</evidence>
<dbReference type="PANTHER" id="PTHR30346">
    <property type="entry name" value="TRANSCRIPTIONAL DUAL REGULATOR HCAR-RELATED"/>
    <property type="match status" value="1"/>
</dbReference>
<evidence type="ECO:0000256" key="4">
    <source>
        <dbReference type="ARBA" id="ARBA00023163"/>
    </source>
</evidence>
<protein>
    <submittedName>
        <fullName evidence="6">DNA-binding transcriptional regulator, LysR family</fullName>
    </submittedName>
</protein>
<accession>A0A1I2ZBZ7</accession>
<dbReference type="GO" id="GO:0032993">
    <property type="term" value="C:protein-DNA complex"/>
    <property type="evidence" value="ECO:0007669"/>
    <property type="project" value="TreeGrafter"/>
</dbReference>
<dbReference type="InterPro" id="IPR036388">
    <property type="entry name" value="WH-like_DNA-bd_sf"/>
</dbReference>
<dbReference type="GO" id="GO:0003700">
    <property type="term" value="F:DNA-binding transcription factor activity"/>
    <property type="evidence" value="ECO:0007669"/>
    <property type="project" value="InterPro"/>
</dbReference>
<name>A0A1I2ZBZ7_9ACTN</name>
<dbReference type="EMBL" id="FOOI01000016">
    <property type="protein sequence ID" value="SFH35135.1"/>
    <property type="molecule type" value="Genomic_DNA"/>
</dbReference>
<dbReference type="SUPFAM" id="SSF46785">
    <property type="entry name" value="Winged helix' DNA-binding domain"/>
    <property type="match status" value="1"/>
</dbReference>
<evidence type="ECO:0000259" key="5">
    <source>
        <dbReference type="PROSITE" id="PS50931"/>
    </source>
</evidence>
<dbReference type="AlphaFoldDB" id="A0A1I2ZBZ7"/>
<dbReference type="Gene3D" id="3.40.190.290">
    <property type="match status" value="1"/>
</dbReference>
<evidence type="ECO:0000256" key="2">
    <source>
        <dbReference type="ARBA" id="ARBA00023015"/>
    </source>
</evidence>
<organism evidence="6 7">
    <name type="scientific">Actinopolymorpha cephalotaxi</name>
    <dbReference type="NCBI Taxonomy" id="504797"/>
    <lineage>
        <taxon>Bacteria</taxon>
        <taxon>Bacillati</taxon>
        <taxon>Actinomycetota</taxon>
        <taxon>Actinomycetes</taxon>
        <taxon>Propionibacteriales</taxon>
        <taxon>Actinopolymorphaceae</taxon>
        <taxon>Actinopolymorpha</taxon>
    </lineage>
</organism>
<dbReference type="InterPro" id="IPR005119">
    <property type="entry name" value="LysR_subst-bd"/>
</dbReference>
<comment type="similarity">
    <text evidence="1">Belongs to the LysR transcriptional regulatory family.</text>
</comment>
<reference evidence="6 7" key="1">
    <citation type="submission" date="2016-10" db="EMBL/GenBank/DDBJ databases">
        <authorList>
            <person name="de Groot N.N."/>
        </authorList>
    </citation>
    <scope>NUCLEOTIDE SEQUENCE [LARGE SCALE GENOMIC DNA]</scope>
    <source>
        <strain evidence="6 7">CPCC 202808</strain>
    </source>
</reference>
<keyword evidence="4" id="KW-0804">Transcription</keyword>
<dbReference type="Pfam" id="PF00126">
    <property type="entry name" value="HTH_1"/>
    <property type="match status" value="1"/>
</dbReference>
<gene>
    <name evidence="6" type="ORF">SAMN05421678_1166</name>
</gene>
<keyword evidence="2" id="KW-0805">Transcription regulation</keyword>
<evidence type="ECO:0000256" key="1">
    <source>
        <dbReference type="ARBA" id="ARBA00009437"/>
    </source>
</evidence>
<proteinExistence type="inferred from homology"/>
<sequence length="306" mass="33022">MHEAYDDAVQLRDLAWLVALADHQHVTDTAAVLHTSQPTLSRALARTEAELGTRVFERASDGVHPTPTGQLVLAAARDLTTRYDQLLADLAGVLDPDTGVVRLAFLDSIASSLVPRVLRTFHEHAPGVRVMLSQEPAHEIVRDLEVGAVDLAILSPRPAGDFGWHPLQEERLVLVVPPGHRLRRRKRIALRELAGEDLVTTPVGFGFRAMVDTLLDDAGVSPAISFESQDLATIEGLVAAGLGVAIVPQPFAGQSGTVGIAIAAEAARRTIGLAWRTDRKLSAPARRFRDFVADGAIHRKDVGADW</sequence>
<dbReference type="GO" id="GO:0003677">
    <property type="term" value="F:DNA binding"/>
    <property type="evidence" value="ECO:0007669"/>
    <property type="project" value="UniProtKB-KW"/>
</dbReference>
<dbReference type="STRING" id="504797.SAMN05421678_1166"/>
<dbReference type="Pfam" id="PF03466">
    <property type="entry name" value="LysR_substrate"/>
    <property type="match status" value="1"/>
</dbReference>
<dbReference type="PANTHER" id="PTHR30346:SF28">
    <property type="entry name" value="HTH-TYPE TRANSCRIPTIONAL REGULATOR CYNR"/>
    <property type="match status" value="1"/>
</dbReference>
<dbReference type="InterPro" id="IPR000847">
    <property type="entry name" value="LysR_HTH_N"/>
</dbReference>
<dbReference type="Proteomes" id="UP000199052">
    <property type="component" value="Unassembled WGS sequence"/>
</dbReference>
<keyword evidence="3 6" id="KW-0238">DNA-binding</keyword>
<feature type="domain" description="HTH lysR-type" evidence="5">
    <location>
        <begin position="9"/>
        <end position="66"/>
    </location>
</feature>
<dbReference type="PROSITE" id="PS50931">
    <property type="entry name" value="HTH_LYSR"/>
    <property type="match status" value="1"/>
</dbReference>